<evidence type="ECO:0000256" key="1">
    <source>
        <dbReference type="SAM" id="MobiDB-lite"/>
    </source>
</evidence>
<dbReference type="CDD" id="cd00185">
    <property type="entry name" value="TNFRSF"/>
    <property type="match status" value="1"/>
</dbReference>
<protein>
    <submittedName>
        <fullName evidence="2">Putative herpesvirus entry mediator</fullName>
    </submittedName>
</protein>
<evidence type="ECO:0000313" key="2">
    <source>
        <dbReference type="EMBL" id="BAF48809.1"/>
    </source>
</evidence>
<gene>
    <name evidence="2" type="ORF">KHVJ005</name>
    <name evidence="3" type="ORF">KHVJ174</name>
</gene>
<dbReference type="InterPro" id="IPR052135">
    <property type="entry name" value="TNFRSF5"/>
</dbReference>
<evidence type="ECO:0000313" key="3">
    <source>
        <dbReference type="EMBL" id="BAF48978.1"/>
    </source>
</evidence>
<name>A4FTA4_CYHV3</name>
<dbReference type="GO" id="GO:0035631">
    <property type="term" value="C:CD40 receptor complex"/>
    <property type="evidence" value="ECO:0007669"/>
    <property type="project" value="TreeGrafter"/>
</dbReference>
<organism evidence="2 4">
    <name type="scientific">Cyprinid herpesvirus 3</name>
    <name type="common">CyHV-3</name>
    <dbReference type="NCBI Taxonomy" id="180230"/>
    <lineage>
        <taxon>Viruses</taxon>
        <taxon>Duplodnaviria</taxon>
        <taxon>Heunggongvirae</taxon>
        <taxon>Peploviricota</taxon>
        <taxon>Herviviricetes</taxon>
        <taxon>Herpesvirales</taxon>
        <taxon>Alloherpesviridae</taxon>
        <taxon>Cyvirus</taxon>
        <taxon>Cyvirus cyprinidallo3</taxon>
    </lineage>
</organism>
<dbReference type="PANTHER" id="PTHR46875">
    <property type="entry name" value="TUMOR NECROSIS FACTOR RECEPTOR SUPERFAMILY MEMBER 5"/>
    <property type="match status" value="1"/>
</dbReference>
<accession>A4FTA4</accession>
<dbReference type="GO" id="GO:0002768">
    <property type="term" value="P:immune response-regulating cell surface receptor signaling pathway"/>
    <property type="evidence" value="ECO:0007669"/>
    <property type="project" value="TreeGrafter"/>
</dbReference>
<dbReference type="EMBL" id="AP008984">
    <property type="protein sequence ID" value="BAF48809.1"/>
    <property type="molecule type" value="Genomic_DNA"/>
</dbReference>
<reference evidence="2 4" key="1">
    <citation type="journal article" date="2007" name="J. Virol.">
        <title>Genome sequences of three koi herpesvirus isolates representing the expanding distribution of an emerging disease threatening koi and common carp worldwide.</title>
        <authorList>
            <person name="Aoki T."/>
            <person name="Hirono I."/>
            <person name="Kurokawa K."/>
            <person name="Fukuda H."/>
            <person name="Nahary R."/>
            <person name="Eldar A."/>
            <person name="Davison A.J."/>
            <person name="Waltzek T.B."/>
            <person name="Bercovier H."/>
            <person name="Hedrick R.P."/>
        </authorList>
    </citation>
    <scope>NUCLEOTIDE SEQUENCE [LARGE SCALE GENOMIC DNA]</scope>
    <source>
        <strain evidence="2">TUMST1</strain>
    </source>
</reference>
<sequence>MAPLCISSQRNNSTAAKNPKTSSKNKTPNMFKLLMLVLCSACALCNKPLMKVPDAPPPQVPPPPQMRRAVVDLEQMVADAYALDVSEWYFRPTYEHRCPNGFGSYGWVEDFMVATCDSHSNKQRELYGLDADRKMTHKWSMVIREHNESRTVSDLCDVCNPCDRFEYLSPAGVCCKPCYPGYYAVQHCATAHTASVCEACPVGTYKSNAHVGTTSHLELCMDHHECPKNTHPRDGVFEASAVQDVFCDPDHGYYCPAIQEGASCSLVSGAKWAGCYPGSYIFKFPTREASAVCATCDSEKEHIYISKSGLAKCILHTKCERVQEKGSLNKDTICLPGAQARGALVCLLYF</sequence>
<feature type="region of interest" description="Disordered" evidence="1">
    <location>
        <begin position="1"/>
        <end position="26"/>
    </location>
</feature>
<dbReference type="SUPFAM" id="SSF57586">
    <property type="entry name" value="TNF receptor-like"/>
    <property type="match status" value="1"/>
</dbReference>
<proteinExistence type="predicted"/>
<evidence type="ECO:0000313" key="4">
    <source>
        <dbReference type="Proteomes" id="UP000169752"/>
    </source>
</evidence>
<dbReference type="PANTHER" id="PTHR46875:SF1">
    <property type="entry name" value="TUMOR NECROSIS FACTOR RECEPTOR SUPERFAMILY MEMBER 5"/>
    <property type="match status" value="1"/>
</dbReference>
<dbReference type="Proteomes" id="UP000169752">
    <property type="component" value="Segment"/>
</dbReference>
<dbReference type="Gene3D" id="2.10.50.10">
    <property type="entry name" value="Tumor Necrosis Factor Receptor, subunit A, domain 2"/>
    <property type="match status" value="2"/>
</dbReference>
<dbReference type="EMBL" id="AP008984">
    <property type="protein sequence ID" value="BAF48978.1"/>
    <property type="molecule type" value="Genomic_DNA"/>
</dbReference>